<evidence type="ECO:0000256" key="1">
    <source>
        <dbReference type="SAM" id="Phobius"/>
    </source>
</evidence>
<dbReference type="Proteomes" id="UP000033995">
    <property type="component" value="Unassembled WGS sequence"/>
</dbReference>
<name>A0A0G0C8W3_9BACT</name>
<keyword evidence="1" id="KW-0812">Transmembrane</keyword>
<evidence type="ECO:0000313" key="2">
    <source>
        <dbReference type="EMBL" id="KKP47600.1"/>
    </source>
</evidence>
<keyword evidence="1" id="KW-0472">Membrane</keyword>
<gene>
    <name evidence="2" type="ORF">UR38_C0003G0005</name>
</gene>
<feature type="transmembrane region" description="Helical" evidence="1">
    <location>
        <begin position="95"/>
        <end position="117"/>
    </location>
</feature>
<protein>
    <recommendedName>
        <fullName evidence="4">DUF1648 domain-containing protein</fullName>
    </recommendedName>
</protein>
<dbReference type="EMBL" id="LBOZ01000003">
    <property type="protein sequence ID" value="KKP47600.1"/>
    <property type="molecule type" value="Genomic_DNA"/>
</dbReference>
<feature type="transmembrane region" description="Helical" evidence="1">
    <location>
        <begin position="62"/>
        <end position="83"/>
    </location>
</feature>
<reference evidence="2 3" key="1">
    <citation type="journal article" date="2015" name="Nature">
        <title>rRNA introns, odd ribosomes, and small enigmatic genomes across a large radiation of phyla.</title>
        <authorList>
            <person name="Brown C.T."/>
            <person name="Hug L.A."/>
            <person name="Thomas B.C."/>
            <person name="Sharon I."/>
            <person name="Castelle C.J."/>
            <person name="Singh A."/>
            <person name="Wilkins M.J."/>
            <person name="Williams K.H."/>
            <person name="Banfield J.F."/>
        </authorList>
    </citation>
    <scope>NUCLEOTIDE SEQUENCE [LARGE SCALE GENOMIC DNA]</scope>
</reference>
<comment type="caution">
    <text evidence="2">The sequence shown here is derived from an EMBL/GenBank/DDBJ whole genome shotgun (WGS) entry which is preliminary data.</text>
</comment>
<proteinExistence type="predicted"/>
<keyword evidence="1" id="KW-1133">Transmembrane helix</keyword>
<evidence type="ECO:0008006" key="4">
    <source>
        <dbReference type="Google" id="ProtNLM"/>
    </source>
</evidence>
<accession>A0A0G0C8W3</accession>
<dbReference type="AlphaFoldDB" id="A0A0G0C8W3"/>
<evidence type="ECO:0000313" key="3">
    <source>
        <dbReference type="Proteomes" id="UP000033995"/>
    </source>
</evidence>
<feature type="transmembrane region" description="Helical" evidence="1">
    <location>
        <begin position="20"/>
        <end position="42"/>
    </location>
</feature>
<sequence length="120" mass="13251">MALHKQIIDPRFERLPLFKLIVAIVITNLSVILIGLLARIILPPEIPIFFGLPQTEEQLAPALFITIPPTISLIFVLINSTMAIHIESFYIKKSLAFGSLAITLLSTIAAFKIIFLVGSI</sequence>
<organism evidence="2 3">
    <name type="scientific">Candidatus Woesebacteria bacterium GW2011_GWA2_33_28</name>
    <dbReference type="NCBI Taxonomy" id="1618561"/>
    <lineage>
        <taxon>Bacteria</taxon>
        <taxon>Candidatus Woeseibacteriota</taxon>
    </lineage>
</organism>